<feature type="domain" description="Glyceraldehyde 3-phosphate dehydrogenase NAD(P) binding" evidence="9">
    <location>
        <begin position="3"/>
        <end position="150"/>
    </location>
</feature>
<protein>
    <recommendedName>
        <fullName evidence="8">Glyceraldehyde-3-phosphate dehydrogenase</fullName>
        <ecNumber evidence="8">1.2.1.-</ecNumber>
    </recommendedName>
</protein>
<comment type="subunit">
    <text evidence="3">Homotetramer.</text>
</comment>
<dbReference type="CDD" id="cd18126">
    <property type="entry name" value="GAPDH_I_C"/>
    <property type="match status" value="1"/>
</dbReference>
<proteinExistence type="inferred from homology"/>
<comment type="caution">
    <text evidence="10">The sequence shown here is derived from an EMBL/GenBank/DDBJ whole genome shotgun (WGS) entry which is preliminary data.</text>
</comment>
<dbReference type="Gene3D" id="3.30.360.10">
    <property type="entry name" value="Dihydrodipicolinate Reductase, domain 2"/>
    <property type="match status" value="1"/>
</dbReference>
<dbReference type="InterPro" id="IPR020828">
    <property type="entry name" value="GlycerAld_3-P_DH_NAD(P)-bd"/>
</dbReference>
<comment type="catalytic activity">
    <reaction evidence="6">
        <text>D-glyceraldehyde 3-phosphate + phosphate + NAD(+) = (2R)-3-phospho-glyceroyl phosphate + NADH + H(+)</text>
        <dbReference type="Rhea" id="RHEA:10300"/>
        <dbReference type="ChEBI" id="CHEBI:15378"/>
        <dbReference type="ChEBI" id="CHEBI:43474"/>
        <dbReference type="ChEBI" id="CHEBI:57540"/>
        <dbReference type="ChEBI" id="CHEBI:57604"/>
        <dbReference type="ChEBI" id="CHEBI:57945"/>
        <dbReference type="ChEBI" id="CHEBI:59776"/>
        <dbReference type="EC" id="1.2.1.12"/>
    </reaction>
</comment>
<dbReference type="PANTHER" id="PTHR10836:SF76">
    <property type="entry name" value="GLYCERALDEHYDE-3-PHOSPHATE DEHYDROGENASE-RELATED"/>
    <property type="match status" value="1"/>
</dbReference>
<dbReference type="EMBL" id="BPUX01000001">
    <property type="protein sequence ID" value="GJH42123.1"/>
    <property type="molecule type" value="Genomic_DNA"/>
</dbReference>
<keyword evidence="11" id="KW-1185">Reference proteome</keyword>
<sequence>MAIKIGINGFGRIGRIVFRAAQHRDDIEVVGINDLIDVEYMAYMLKYDSTHGRFDGTVEVKDGNLVVNGKTIRVTAERDPANLNWGAIGVDIAVEATGLFLDDATARKHITAGAKKVVLTGPSKDATPMFVSGVNFDTYAGQDIVSNASCTTNCLAPLAKVINDKFGIKDGLMTTVHATTATQKTVDGPSAKDWRGGRGAAQNIIPSSTGAAKAVGKVIPALNGKLTGMAFRVPTPNVSVVDLTVNLEKPATYAEICAEIKRASENEMKGVLGYTEDAVVSTDFNGCTLTSVFDAAAGIALTDTFVKLVSWYDNETGYSNKVLDLVALVYNYKG</sequence>
<organism evidence="10 11">
    <name type="scientific">Pasteurella canis</name>
    <dbReference type="NCBI Taxonomy" id="753"/>
    <lineage>
        <taxon>Bacteria</taxon>
        <taxon>Pseudomonadati</taxon>
        <taxon>Pseudomonadota</taxon>
        <taxon>Gammaproteobacteria</taxon>
        <taxon>Pasteurellales</taxon>
        <taxon>Pasteurellaceae</taxon>
        <taxon>Pasteurella</taxon>
    </lineage>
</organism>
<dbReference type="InterPro" id="IPR020829">
    <property type="entry name" value="GlycerAld_3-P_DH_cat"/>
</dbReference>
<dbReference type="SMART" id="SM00846">
    <property type="entry name" value="Gp_dh_N"/>
    <property type="match status" value="1"/>
</dbReference>
<evidence type="ECO:0000256" key="6">
    <source>
        <dbReference type="ARBA" id="ARBA00047698"/>
    </source>
</evidence>
<evidence type="ECO:0000256" key="1">
    <source>
        <dbReference type="ARBA" id="ARBA00003501"/>
    </source>
</evidence>
<dbReference type="PRINTS" id="PR00078">
    <property type="entry name" value="G3PDHDRGNASE"/>
</dbReference>
<evidence type="ECO:0000256" key="7">
    <source>
        <dbReference type="RuleBase" id="RU000397"/>
    </source>
</evidence>
<dbReference type="InterPro" id="IPR006424">
    <property type="entry name" value="Glyceraldehyde-3-P_DH_1"/>
</dbReference>
<dbReference type="RefSeq" id="WP_226690317.1">
    <property type="nucleotide sequence ID" value="NZ_BPUX01000001.1"/>
</dbReference>
<dbReference type="InterPro" id="IPR020831">
    <property type="entry name" value="GlycerAld/Erythrose_P_DH"/>
</dbReference>
<dbReference type="Pfam" id="PF00044">
    <property type="entry name" value="Gp_dh_N"/>
    <property type="match status" value="1"/>
</dbReference>
<evidence type="ECO:0000313" key="10">
    <source>
        <dbReference type="EMBL" id="GJH42123.1"/>
    </source>
</evidence>
<dbReference type="SUPFAM" id="SSF55347">
    <property type="entry name" value="Glyceraldehyde-3-phosphate dehydrogenase-like, C-terminal domain"/>
    <property type="match status" value="1"/>
</dbReference>
<dbReference type="Pfam" id="PF02800">
    <property type="entry name" value="Gp_dh_C"/>
    <property type="match status" value="1"/>
</dbReference>
<dbReference type="PANTHER" id="PTHR10836">
    <property type="entry name" value="GLYCERALDEHYDE 3-PHOSPHATE DEHYDROGENASE"/>
    <property type="match status" value="1"/>
</dbReference>
<dbReference type="Proteomes" id="UP001052140">
    <property type="component" value="Unassembled WGS sequence"/>
</dbReference>
<gene>
    <name evidence="10" type="primary">gapA</name>
    <name evidence="10" type="ORF">PA42_02970</name>
</gene>
<keyword evidence="5" id="KW-0520">NAD</keyword>
<dbReference type="EC" id="1.2.1.-" evidence="8"/>
<dbReference type="InterPro" id="IPR036291">
    <property type="entry name" value="NAD(P)-bd_dom_sf"/>
</dbReference>
<accession>A0ABQ4VDL6</accession>
<keyword evidence="4 8" id="KW-0560">Oxidoreductase</keyword>
<dbReference type="NCBIfam" id="TIGR01534">
    <property type="entry name" value="GAPDH-I"/>
    <property type="match status" value="1"/>
</dbReference>
<name>A0ABQ4VDL6_9PAST</name>
<dbReference type="PROSITE" id="PS00071">
    <property type="entry name" value="GAPDH"/>
    <property type="match status" value="1"/>
</dbReference>
<dbReference type="SUPFAM" id="SSF51735">
    <property type="entry name" value="NAD(P)-binding Rossmann-fold domains"/>
    <property type="match status" value="1"/>
</dbReference>
<dbReference type="InterPro" id="IPR020830">
    <property type="entry name" value="GlycerAld_3-P_DH_AS"/>
</dbReference>
<evidence type="ECO:0000256" key="2">
    <source>
        <dbReference type="ARBA" id="ARBA00007406"/>
    </source>
</evidence>
<evidence type="ECO:0000256" key="8">
    <source>
        <dbReference type="RuleBase" id="RU361160"/>
    </source>
</evidence>
<evidence type="ECO:0000313" key="11">
    <source>
        <dbReference type="Proteomes" id="UP001052140"/>
    </source>
</evidence>
<evidence type="ECO:0000256" key="5">
    <source>
        <dbReference type="ARBA" id="ARBA00023027"/>
    </source>
</evidence>
<dbReference type="CDD" id="cd05214">
    <property type="entry name" value="GAPDH_I_N"/>
    <property type="match status" value="1"/>
</dbReference>
<comment type="function">
    <text evidence="1">Catalyzes the oxidative phosphorylation of glyceraldehyde 3-phosphate (G3P) to 1,3-bisphosphoglycerate (BPG) using the cofactor NAD. The first reaction step involves the formation of a hemiacetal intermediate between G3P and a cysteine residue, and this hemiacetal intermediate is then oxidized to a thioester, with concomitant reduction of NAD to NADH. The reduced NADH is then exchanged with the second NAD, and the thioester is attacked by a nucleophilic inorganic phosphate to produce BPG.</text>
</comment>
<evidence type="ECO:0000256" key="3">
    <source>
        <dbReference type="ARBA" id="ARBA00011881"/>
    </source>
</evidence>
<evidence type="ECO:0000256" key="4">
    <source>
        <dbReference type="ARBA" id="ARBA00023002"/>
    </source>
</evidence>
<dbReference type="Gene3D" id="3.40.50.720">
    <property type="entry name" value="NAD(P)-binding Rossmann-like Domain"/>
    <property type="match status" value="1"/>
</dbReference>
<comment type="similarity">
    <text evidence="2 7">Belongs to the glyceraldehyde-3-phosphate dehydrogenase family.</text>
</comment>
<reference evidence="10" key="1">
    <citation type="submission" date="2024-05" db="EMBL/GenBank/DDBJ databases">
        <title>Determining zoonotic pasteurella genome.</title>
        <authorList>
            <person name="Maeda T."/>
            <person name="Takahashi T."/>
            <person name="Yoshida H."/>
        </authorList>
    </citation>
    <scope>NUCLEOTIDE SEQUENCE</scope>
    <source>
        <strain evidence="10">PA42</strain>
    </source>
</reference>
<dbReference type="PIRSF" id="PIRSF000149">
    <property type="entry name" value="GAP_DH"/>
    <property type="match status" value="1"/>
</dbReference>
<evidence type="ECO:0000259" key="9">
    <source>
        <dbReference type="SMART" id="SM00846"/>
    </source>
</evidence>